<name>A0A381WBZ0_9ZZZZ</name>
<proteinExistence type="predicted"/>
<evidence type="ECO:0000313" key="1">
    <source>
        <dbReference type="EMBL" id="SVA49548.1"/>
    </source>
</evidence>
<sequence length="334" mass="37300">MRASLILLLVTFSGFASTLIAADFAIQKTEGKGLIILHKGKPFAEYVVDQANKPYLYPVHGPTGAAMTRNYPMKLVEGERHDHPHHRGINFGHENIGGADSWSEQLTWVELAKNPRHAKLVASRVKSLGSIKHRAYDKLIATDEHALVVERCDYLDASGKAVLSEKRRMTFRTGKNHRLIDFDQDLIASEGAVFFEDKKDAGLSIRVPTSMDVTSEKGGTIVNSEGDRDKAAWSKKAKWCDYNGPVGDERLGVAILNHPSSFRHPTGWHVRTYGLFTANPFAGRQFDRNAPDAGFELKVGKRIKLRHRILFHKGDEKQAKVAKAFEAYAKEAKQ</sequence>
<evidence type="ECO:0008006" key="2">
    <source>
        <dbReference type="Google" id="ProtNLM"/>
    </source>
</evidence>
<dbReference type="AlphaFoldDB" id="A0A381WBZ0"/>
<dbReference type="EMBL" id="UINC01011203">
    <property type="protein sequence ID" value="SVA49548.1"/>
    <property type="molecule type" value="Genomic_DNA"/>
</dbReference>
<accession>A0A381WBZ0</accession>
<dbReference type="Pfam" id="PF14100">
    <property type="entry name" value="DUF6807"/>
    <property type="match status" value="1"/>
</dbReference>
<gene>
    <name evidence="1" type="ORF">METZ01_LOCUS102402</name>
</gene>
<organism evidence="1">
    <name type="scientific">marine metagenome</name>
    <dbReference type="NCBI Taxonomy" id="408172"/>
    <lineage>
        <taxon>unclassified sequences</taxon>
        <taxon>metagenomes</taxon>
        <taxon>ecological metagenomes</taxon>
    </lineage>
</organism>
<protein>
    <recommendedName>
        <fullName evidence="2">Methane oxygenase PmoA</fullName>
    </recommendedName>
</protein>
<reference evidence="1" key="1">
    <citation type="submission" date="2018-05" db="EMBL/GenBank/DDBJ databases">
        <authorList>
            <person name="Lanie J.A."/>
            <person name="Ng W.-L."/>
            <person name="Kazmierczak K.M."/>
            <person name="Andrzejewski T.M."/>
            <person name="Davidsen T.M."/>
            <person name="Wayne K.J."/>
            <person name="Tettelin H."/>
            <person name="Glass J.I."/>
            <person name="Rusch D."/>
            <person name="Podicherti R."/>
            <person name="Tsui H.-C.T."/>
            <person name="Winkler M.E."/>
        </authorList>
    </citation>
    <scope>NUCLEOTIDE SEQUENCE</scope>
</reference>
<dbReference type="InterPro" id="IPR029475">
    <property type="entry name" value="DUF6807"/>
</dbReference>